<comment type="caution">
    <text evidence="3">The sequence shown here is derived from an EMBL/GenBank/DDBJ whole genome shotgun (WGS) entry which is preliminary data.</text>
</comment>
<dbReference type="RefSeq" id="WP_023066722.1">
    <property type="nucleotide sequence ID" value="NZ_AUZM01000026.1"/>
</dbReference>
<proteinExistence type="predicted"/>
<accession>U7QJ12</accession>
<dbReference type="Proteomes" id="UP000017127">
    <property type="component" value="Unassembled WGS sequence"/>
</dbReference>
<feature type="transmembrane region" description="Helical" evidence="2">
    <location>
        <begin position="117"/>
        <end position="141"/>
    </location>
</feature>
<feature type="region of interest" description="Disordered" evidence="1">
    <location>
        <begin position="1"/>
        <end position="33"/>
    </location>
</feature>
<keyword evidence="2" id="KW-0472">Membrane</keyword>
<sequence>MSNSPENPPQNASEIVSQPSNSLQSVSPEEQNPTVLERTRLQATTVAMHNWLGSLPLSKWLVLGGIALAMFFTFFLMTKGSDFCMFSTCIRDGGTTATVGHTMATSLWAYVGGAATLLALTTMGISIIPAVAASAGIWFLIQMSLS</sequence>
<organism evidence="3 4">
    <name type="scientific">Lyngbya aestuarii BL J</name>
    <dbReference type="NCBI Taxonomy" id="1348334"/>
    <lineage>
        <taxon>Bacteria</taxon>
        <taxon>Bacillati</taxon>
        <taxon>Cyanobacteriota</taxon>
        <taxon>Cyanophyceae</taxon>
        <taxon>Oscillatoriophycideae</taxon>
        <taxon>Oscillatoriales</taxon>
        <taxon>Microcoleaceae</taxon>
        <taxon>Lyngbya</taxon>
    </lineage>
</organism>
<keyword evidence="4" id="KW-1185">Reference proteome</keyword>
<evidence type="ECO:0000313" key="4">
    <source>
        <dbReference type="Proteomes" id="UP000017127"/>
    </source>
</evidence>
<protein>
    <submittedName>
        <fullName evidence="3">Uncharacterized protein</fullName>
    </submittedName>
</protein>
<feature type="transmembrane region" description="Helical" evidence="2">
    <location>
        <begin position="60"/>
        <end position="77"/>
    </location>
</feature>
<reference evidence="3 4" key="1">
    <citation type="journal article" date="2013" name="Front. Microbiol.">
        <title>Comparative genomic analyses of the cyanobacterium, Lyngbya aestuarii BL J, a powerful hydrogen producer.</title>
        <authorList>
            <person name="Kothari A."/>
            <person name="Vaughn M."/>
            <person name="Garcia-Pichel F."/>
        </authorList>
    </citation>
    <scope>NUCLEOTIDE SEQUENCE [LARGE SCALE GENOMIC DNA]</scope>
    <source>
        <strain evidence="3 4">BL J</strain>
    </source>
</reference>
<dbReference type="EMBL" id="AUZM01000026">
    <property type="protein sequence ID" value="ERT07085.1"/>
    <property type="molecule type" value="Genomic_DNA"/>
</dbReference>
<keyword evidence="2" id="KW-1133">Transmembrane helix</keyword>
<gene>
    <name evidence="3" type="ORF">M595_2952</name>
</gene>
<evidence type="ECO:0000313" key="3">
    <source>
        <dbReference type="EMBL" id="ERT07085.1"/>
    </source>
</evidence>
<keyword evidence="2" id="KW-0812">Transmembrane</keyword>
<evidence type="ECO:0000256" key="1">
    <source>
        <dbReference type="SAM" id="MobiDB-lite"/>
    </source>
</evidence>
<evidence type="ECO:0000256" key="2">
    <source>
        <dbReference type="SAM" id="Phobius"/>
    </source>
</evidence>
<name>U7QJ12_9CYAN</name>
<dbReference type="AlphaFoldDB" id="U7QJ12"/>